<dbReference type="AlphaFoldDB" id="A0AAD1Y6L9"/>
<comment type="caution">
    <text evidence="3">The sequence shown here is derived from an EMBL/GenBank/DDBJ whole genome shotgun (WGS) entry which is preliminary data.</text>
</comment>
<protein>
    <submittedName>
        <fullName evidence="3">Uncharacterized protein</fullName>
    </submittedName>
</protein>
<evidence type="ECO:0000313" key="4">
    <source>
        <dbReference type="Proteomes" id="UP001295684"/>
    </source>
</evidence>
<evidence type="ECO:0000256" key="2">
    <source>
        <dbReference type="SAM" id="MobiDB-lite"/>
    </source>
</evidence>
<dbReference type="EMBL" id="CAMPGE010028083">
    <property type="protein sequence ID" value="CAI2385638.1"/>
    <property type="molecule type" value="Genomic_DNA"/>
</dbReference>
<keyword evidence="4" id="KW-1185">Reference proteome</keyword>
<evidence type="ECO:0000256" key="1">
    <source>
        <dbReference type="SAM" id="Coils"/>
    </source>
</evidence>
<proteinExistence type="predicted"/>
<keyword evidence="1" id="KW-0175">Coiled coil</keyword>
<accession>A0AAD1Y6L9</accession>
<reference evidence="3" key="1">
    <citation type="submission" date="2023-07" db="EMBL/GenBank/DDBJ databases">
        <authorList>
            <consortium name="AG Swart"/>
            <person name="Singh M."/>
            <person name="Singh A."/>
            <person name="Seah K."/>
            <person name="Emmerich C."/>
        </authorList>
    </citation>
    <scope>NUCLEOTIDE SEQUENCE</scope>
    <source>
        <strain evidence="3">DP1</strain>
    </source>
</reference>
<evidence type="ECO:0000313" key="3">
    <source>
        <dbReference type="EMBL" id="CAI2385638.1"/>
    </source>
</evidence>
<feature type="coiled-coil region" evidence="1">
    <location>
        <begin position="184"/>
        <end position="218"/>
    </location>
</feature>
<sequence>MLERFTQILNQEAKNYGLLKQIKGLEDTLSCIEDSMSKLKTEAESVLENDNFLQYDQLKLQAREFKCDILNSKYGNSGNGVNQIFELLFYSQLFKCSKPEEKKNLEGIQKNKDTRTDKPKEAQIDTDTLGNNENVAINSDSNEGSENDAKCDKQASEIFKEEMHQLSVKLKVLKDSEKKGTFPKQEHLNDLEGMKKQIDHLENENLKLNDYLKKEAKEISLEPRVLIMEGKLPKYQALYIHYFKVFNKFDPDTFLYLNMNRSSNRDFLFALARECVQLPELKEISIDNIKREHLEDLNKFLCKSISGRLCVLKLTNYKKDDICYPQIKEGLAKILPRVSNEILFVGMNTNASESLQIISHSAQARSLEFNCCTFLKNNDPLIQQEVCHRVQNLLFLCFRNCKIKYPIRGKTDYFFGEIVTKFIKNSQMRCTIELLDIHDDYFLLDYY</sequence>
<dbReference type="Proteomes" id="UP001295684">
    <property type="component" value="Unassembled WGS sequence"/>
</dbReference>
<feature type="compositionally biased region" description="Basic and acidic residues" evidence="2">
    <location>
        <begin position="105"/>
        <end position="123"/>
    </location>
</feature>
<organism evidence="3 4">
    <name type="scientific">Euplotes crassus</name>
    <dbReference type="NCBI Taxonomy" id="5936"/>
    <lineage>
        <taxon>Eukaryota</taxon>
        <taxon>Sar</taxon>
        <taxon>Alveolata</taxon>
        <taxon>Ciliophora</taxon>
        <taxon>Intramacronucleata</taxon>
        <taxon>Spirotrichea</taxon>
        <taxon>Hypotrichia</taxon>
        <taxon>Euplotida</taxon>
        <taxon>Euplotidae</taxon>
        <taxon>Moneuplotes</taxon>
    </lineage>
</organism>
<name>A0AAD1Y6L9_EUPCR</name>
<feature type="region of interest" description="Disordered" evidence="2">
    <location>
        <begin position="105"/>
        <end position="125"/>
    </location>
</feature>
<gene>
    <name evidence="3" type="ORF">ECRASSUSDP1_LOCUS27218</name>
</gene>